<feature type="transmembrane region" description="Helical" evidence="2">
    <location>
        <begin position="150"/>
        <end position="176"/>
    </location>
</feature>
<keyword evidence="2" id="KW-0812">Transmembrane</keyword>
<keyword evidence="4" id="KW-1185">Reference proteome</keyword>
<evidence type="ECO:0000313" key="4">
    <source>
        <dbReference type="Proteomes" id="UP000606172"/>
    </source>
</evidence>
<feature type="transmembrane region" description="Helical" evidence="2">
    <location>
        <begin position="107"/>
        <end position="130"/>
    </location>
</feature>
<protein>
    <recommendedName>
        <fullName evidence="5">DUF4386 family protein</fullName>
    </recommendedName>
</protein>
<feature type="region of interest" description="Disordered" evidence="1">
    <location>
        <begin position="1"/>
        <end position="20"/>
    </location>
</feature>
<comment type="caution">
    <text evidence="3">The sequence shown here is derived from an EMBL/GenBank/DDBJ whole genome shotgun (WGS) entry which is preliminary data.</text>
</comment>
<evidence type="ECO:0000256" key="1">
    <source>
        <dbReference type="SAM" id="MobiDB-lite"/>
    </source>
</evidence>
<sequence length="255" mass="26777">MKAMAESHGVGVGHGPKAHHGPKEGHVLRWGGLAGIVAVILAIIGRLILGSTPSIVDQAMSISTYVVQHRWQILLASLLYAIALAFFLWFGVALARAFRRGETSGDISAMVLAGFVFVTAIAFMAVTAFAGMAYAMSVHRLLLPIAAAPYAALTVMSTLGGIALAVPFVAAAVGIMRTRVFPVWMAWFAILVAVLAVLAAFAVGSTSGLFAPGSFLVGYLPWFLAGLWTLIAGGLLVREHLPMGTTQQARPVMGH</sequence>
<dbReference type="EMBL" id="BOOW01000014">
    <property type="protein sequence ID" value="GII92164.1"/>
    <property type="molecule type" value="Genomic_DNA"/>
</dbReference>
<dbReference type="Proteomes" id="UP000606172">
    <property type="component" value="Unassembled WGS sequence"/>
</dbReference>
<proteinExistence type="predicted"/>
<feature type="transmembrane region" description="Helical" evidence="2">
    <location>
        <begin position="216"/>
        <end position="237"/>
    </location>
</feature>
<keyword evidence="2" id="KW-0472">Membrane</keyword>
<accession>A0A919VBI9</accession>
<reference evidence="3" key="1">
    <citation type="submission" date="2021-01" db="EMBL/GenBank/DDBJ databases">
        <title>Whole genome shotgun sequence of Sinosporangium siamense NBRC 109515.</title>
        <authorList>
            <person name="Komaki H."/>
            <person name="Tamura T."/>
        </authorList>
    </citation>
    <scope>NUCLEOTIDE SEQUENCE</scope>
    <source>
        <strain evidence="3">NBRC 109515</strain>
    </source>
</reference>
<keyword evidence="2" id="KW-1133">Transmembrane helix</keyword>
<dbReference type="AlphaFoldDB" id="A0A919VBI9"/>
<name>A0A919VBI9_9ACTN</name>
<gene>
    <name evidence="3" type="ORF">Ssi02_23950</name>
</gene>
<feature type="transmembrane region" description="Helical" evidence="2">
    <location>
        <begin position="69"/>
        <end position="95"/>
    </location>
</feature>
<feature type="transmembrane region" description="Helical" evidence="2">
    <location>
        <begin position="27"/>
        <end position="49"/>
    </location>
</feature>
<feature type="transmembrane region" description="Helical" evidence="2">
    <location>
        <begin position="183"/>
        <end position="204"/>
    </location>
</feature>
<evidence type="ECO:0000313" key="3">
    <source>
        <dbReference type="EMBL" id="GII92164.1"/>
    </source>
</evidence>
<organism evidence="3 4">
    <name type="scientific">Sinosporangium siamense</name>
    <dbReference type="NCBI Taxonomy" id="1367973"/>
    <lineage>
        <taxon>Bacteria</taxon>
        <taxon>Bacillati</taxon>
        <taxon>Actinomycetota</taxon>
        <taxon>Actinomycetes</taxon>
        <taxon>Streptosporangiales</taxon>
        <taxon>Streptosporangiaceae</taxon>
        <taxon>Sinosporangium</taxon>
    </lineage>
</organism>
<evidence type="ECO:0000256" key="2">
    <source>
        <dbReference type="SAM" id="Phobius"/>
    </source>
</evidence>
<evidence type="ECO:0008006" key="5">
    <source>
        <dbReference type="Google" id="ProtNLM"/>
    </source>
</evidence>